<accession>A0A7J7JQV1</accession>
<keyword evidence="2" id="KW-1185">Reference proteome</keyword>
<dbReference type="Proteomes" id="UP000593567">
    <property type="component" value="Unassembled WGS sequence"/>
</dbReference>
<gene>
    <name evidence="1" type="ORF">EB796_013874</name>
</gene>
<reference evidence="1" key="1">
    <citation type="submission" date="2020-06" db="EMBL/GenBank/DDBJ databases">
        <title>Draft genome of Bugula neritina, a colonial animal packing powerful symbionts and potential medicines.</title>
        <authorList>
            <person name="Rayko M."/>
        </authorList>
    </citation>
    <scope>NUCLEOTIDE SEQUENCE [LARGE SCALE GENOMIC DNA]</scope>
    <source>
        <strain evidence="1">Kwan_BN1</strain>
    </source>
</reference>
<dbReference type="InterPro" id="IPR036691">
    <property type="entry name" value="Endo/exonu/phosph_ase_sf"/>
</dbReference>
<organism evidence="1 2">
    <name type="scientific">Bugula neritina</name>
    <name type="common">Brown bryozoan</name>
    <name type="synonym">Sertularia neritina</name>
    <dbReference type="NCBI Taxonomy" id="10212"/>
    <lineage>
        <taxon>Eukaryota</taxon>
        <taxon>Metazoa</taxon>
        <taxon>Spiralia</taxon>
        <taxon>Lophotrochozoa</taxon>
        <taxon>Bryozoa</taxon>
        <taxon>Gymnolaemata</taxon>
        <taxon>Cheilostomatida</taxon>
        <taxon>Flustrina</taxon>
        <taxon>Buguloidea</taxon>
        <taxon>Bugulidae</taxon>
        <taxon>Bugula</taxon>
    </lineage>
</organism>
<evidence type="ECO:0000313" key="1">
    <source>
        <dbReference type="EMBL" id="KAF6027816.1"/>
    </source>
</evidence>
<sequence>MWIYVHSGLAVIEKLEPLIEGSEAISLLVAGLDEVPLRITAIYRQPSSDTGRFTDDLHNFLHSISHADHNHIITGDINIDILKQESDSYTDLLHQYSYTHLIEHPTRTTQTSSSCIDHIAINFYSSNVISGTLDKDISDHFPVFAFFENLVQPKSQTFKRRTESEPHEIFSGDIIQFGVDMKNSKRGQCTIQLVQKHPVAQLSL</sequence>
<evidence type="ECO:0000313" key="2">
    <source>
        <dbReference type="Proteomes" id="UP000593567"/>
    </source>
</evidence>
<dbReference type="PANTHER" id="PTHR33776">
    <property type="entry name" value="ENDO/EXONUCLEASE/PHOSPHATASE DOMAIN-CONTAINING PROTEIN"/>
    <property type="match status" value="1"/>
</dbReference>
<comment type="caution">
    <text evidence="1">The sequence shown here is derived from an EMBL/GenBank/DDBJ whole genome shotgun (WGS) entry which is preliminary data.</text>
</comment>
<dbReference type="OrthoDB" id="445826at2759"/>
<evidence type="ECO:0008006" key="3">
    <source>
        <dbReference type="Google" id="ProtNLM"/>
    </source>
</evidence>
<protein>
    <recommendedName>
        <fullName evidence="3">Endonuclease/exonuclease/phosphatase domain-containing protein</fullName>
    </recommendedName>
</protein>
<name>A0A7J7JQV1_BUGNE</name>
<dbReference type="EMBL" id="VXIV02002018">
    <property type="protein sequence ID" value="KAF6027816.1"/>
    <property type="molecule type" value="Genomic_DNA"/>
</dbReference>
<dbReference type="SUPFAM" id="SSF56219">
    <property type="entry name" value="DNase I-like"/>
    <property type="match status" value="1"/>
</dbReference>
<proteinExistence type="predicted"/>
<dbReference type="AlphaFoldDB" id="A0A7J7JQV1"/>
<dbReference type="Gene3D" id="3.60.10.10">
    <property type="entry name" value="Endonuclease/exonuclease/phosphatase"/>
    <property type="match status" value="1"/>
</dbReference>
<dbReference type="PANTHER" id="PTHR33776:SF4">
    <property type="entry name" value="ENDONUCLEASE_EXONUCLEASE_PHOSPHATASE DOMAIN-CONTAINING PROTEIN"/>
    <property type="match status" value="1"/>
</dbReference>